<dbReference type="CDD" id="cd01949">
    <property type="entry name" value="GGDEF"/>
    <property type="match status" value="1"/>
</dbReference>
<feature type="compositionally biased region" description="Polar residues" evidence="1">
    <location>
        <begin position="1"/>
        <end position="20"/>
    </location>
</feature>
<keyword evidence="4" id="KW-0378">Hydrolase</keyword>
<dbReference type="Pfam" id="PF00990">
    <property type="entry name" value="GGDEF"/>
    <property type="match status" value="1"/>
</dbReference>
<dbReference type="PANTHER" id="PTHR44757:SF2">
    <property type="entry name" value="BIOFILM ARCHITECTURE MAINTENANCE PROTEIN MBAA"/>
    <property type="match status" value="1"/>
</dbReference>
<dbReference type="AlphaFoldDB" id="A0A517SMY9"/>
<dbReference type="PANTHER" id="PTHR44757">
    <property type="entry name" value="DIGUANYLATE CYCLASE DGCP"/>
    <property type="match status" value="1"/>
</dbReference>
<dbReference type="Proteomes" id="UP000315700">
    <property type="component" value="Chromosome"/>
</dbReference>
<feature type="domain" description="EAL" evidence="2">
    <location>
        <begin position="365"/>
        <end position="614"/>
    </location>
</feature>
<dbReference type="InParanoid" id="A0A517SMY9"/>
<dbReference type="Pfam" id="PF00563">
    <property type="entry name" value="EAL"/>
    <property type="match status" value="1"/>
</dbReference>
<evidence type="ECO:0000256" key="1">
    <source>
        <dbReference type="SAM" id="MobiDB-lite"/>
    </source>
</evidence>
<feature type="domain" description="GGDEF" evidence="3">
    <location>
        <begin position="223"/>
        <end position="356"/>
    </location>
</feature>
<evidence type="ECO:0000259" key="2">
    <source>
        <dbReference type="PROSITE" id="PS50883"/>
    </source>
</evidence>
<dbReference type="SMART" id="SM00052">
    <property type="entry name" value="EAL"/>
    <property type="match status" value="1"/>
</dbReference>
<proteinExistence type="predicted"/>
<protein>
    <submittedName>
        <fullName evidence="4">Cyclic di-GMP phosphodiesterase Gmr</fullName>
        <ecNumber evidence="4">3.1.4.52</ecNumber>
    </submittedName>
</protein>
<dbReference type="FunCoup" id="A0A517SMY9">
    <property type="interactions" value="239"/>
</dbReference>
<evidence type="ECO:0000259" key="3">
    <source>
        <dbReference type="PROSITE" id="PS50887"/>
    </source>
</evidence>
<dbReference type="Gene3D" id="3.20.20.450">
    <property type="entry name" value="EAL domain"/>
    <property type="match status" value="1"/>
</dbReference>
<dbReference type="PROSITE" id="PS50883">
    <property type="entry name" value="EAL"/>
    <property type="match status" value="1"/>
</dbReference>
<dbReference type="NCBIfam" id="TIGR00254">
    <property type="entry name" value="GGDEF"/>
    <property type="match status" value="1"/>
</dbReference>
<dbReference type="KEGG" id="ccos:Pan44_55350"/>
<gene>
    <name evidence="4" type="primary">gmr</name>
    <name evidence="4" type="ORF">Pan44_55350</name>
</gene>
<dbReference type="InterPro" id="IPR043128">
    <property type="entry name" value="Rev_trsase/Diguanyl_cyclase"/>
</dbReference>
<dbReference type="InterPro" id="IPR000160">
    <property type="entry name" value="GGDEF_dom"/>
</dbReference>
<evidence type="ECO:0000313" key="4">
    <source>
        <dbReference type="EMBL" id="QDT57466.1"/>
    </source>
</evidence>
<reference evidence="4 5" key="1">
    <citation type="submission" date="2019-02" db="EMBL/GenBank/DDBJ databases">
        <title>Deep-cultivation of Planctomycetes and their phenomic and genomic characterization uncovers novel biology.</title>
        <authorList>
            <person name="Wiegand S."/>
            <person name="Jogler M."/>
            <person name="Boedeker C."/>
            <person name="Pinto D."/>
            <person name="Vollmers J."/>
            <person name="Rivas-Marin E."/>
            <person name="Kohn T."/>
            <person name="Peeters S.H."/>
            <person name="Heuer A."/>
            <person name="Rast P."/>
            <person name="Oberbeckmann S."/>
            <person name="Bunk B."/>
            <person name="Jeske O."/>
            <person name="Meyerdierks A."/>
            <person name="Storesund J.E."/>
            <person name="Kallscheuer N."/>
            <person name="Luecker S."/>
            <person name="Lage O.M."/>
            <person name="Pohl T."/>
            <person name="Merkel B.J."/>
            <person name="Hornburger P."/>
            <person name="Mueller R.-W."/>
            <person name="Bruemmer F."/>
            <person name="Labrenz M."/>
            <person name="Spormann A.M."/>
            <person name="Op den Camp H."/>
            <person name="Overmann J."/>
            <person name="Amann R."/>
            <person name="Jetten M.S.M."/>
            <person name="Mascher T."/>
            <person name="Medema M.H."/>
            <person name="Devos D.P."/>
            <person name="Kaster A.-K."/>
            <person name="Ovreas L."/>
            <person name="Rohde M."/>
            <person name="Galperin M.Y."/>
            <person name="Jogler C."/>
        </authorList>
    </citation>
    <scope>NUCLEOTIDE SEQUENCE [LARGE SCALE GENOMIC DNA]</scope>
    <source>
        <strain evidence="4 5">Pan44</strain>
    </source>
</reference>
<feature type="region of interest" description="Disordered" evidence="1">
    <location>
        <begin position="1"/>
        <end position="69"/>
    </location>
</feature>
<dbReference type="CDD" id="cd01948">
    <property type="entry name" value="EAL"/>
    <property type="match status" value="1"/>
</dbReference>
<dbReference type="PROSITE" id="PS50887">
    <property type="entry name" value="GGDEF"/>
    <property type="match status" value="1"/>
</dbReference>
<dbReference type="GO" id="GO:0071111">
    <property type="term" value="F:cyclic-guanylate-specific phosphodiesterase activity"/>
    <property type="evidence" value="ECO:0007669"/>
    <property type="project" value="UniProtKB-EC"/>
</dbReference>
<dbReference type="RefSeq" id="WP_145034813.1">
    <property type="nucleotide sequence ID" value="NZ_CP036271.1"/>
</dbReference>
<dbReference type="SMART" id="SM00267">
    <property type="entry name" value="GGDEF"/>
    <property type="match status" value="1"/>
</dbReference>
<dbReference type="Gene3D" id="3.30.70.270">
    <property type="match status" value="1"/>
</dbReference>
<dbReference type="OrthoDB" id="9762141at2"/>
<dbReference type="EC" id="3.1.4.52" evidence="4"/>
<sequence length="622" mass="68541">MARSEQLSSTNSSKVPTGNDLSILPPAVLSVDGRQPVEARRRVSRTRPDQASASARTKKRRGPAEQSGSVDSVEQLALVLQHACGFVALVGDGGRVERASGAVYELLTPDMAVDRLLGDTRLGIDAPEFLQRVERSLLDGKEDHFEWFNPVCDRWIVLHLAPAEEGVMIVGFDITRRRILENSAEQQRAQLAYQADYDAATKLLNRRAFQALVEQACQNRRGAGFSIMLIDIDGFQAANDTFGHVAGDALLLEVADRLRTCIGENDVLARLGNDEFAVLHCGGRTSTKPERLITRIMETIHRPFLVSGTKVSLTASIGVAIAPQDGDTQEALFQAADIAVKWAKRDGGEGWRRFEISMQTELQTRHEVHEGLIDALAAGQMLLHYQPVIDIRHGLVSGLESRFCWNHPREGLLPPERFLHIAEASGSIVPLGEWAILNACRDAMAWPAHCEVAVNLSPRQFRSNIVRTVSQALGESRIESSRLVLEVCEAVLVDRPEKNLDSLQRLRALGVKIVFDGLGTGCASLRHLQLFPFDRIKIDRSMIHNVGIRRDSEVIVRSMVGLAHDLGIQVVAKGVETPEELRRLRETGCHQAQGDLFCRPVPVATAFEYLRRCAAGNSGVSN</sequence>
<dbReference type="InterPro" id="IPR001633">
    <property type="entry name" value="EAL_dom"/>
</dbReference>
<dbReference type="InterPro" id="IPR029787">
    <property type="entry name" value="Nucleotide_cyclase"/>
</dbReference>
<dbReference type="SUPFAM" id="SSF141868">
    <property type="entry name" value="EAL domain-like"/>
    <property type="match status" value="1"/>
</dbReference>
<keyword evidence="5" id="KW-1185">Reference proteome</keyword>
<organism evidence="4 5">
    <name type="scientific">Caulifigura coniformis</name>
    <dbReference type="NCBI Taxonomy" id="2527983"/>
    <lineage>
        <taxon>Bacteria</taxon>
        <taxon>Pseudomonadati</taxon>
        <taxon>Planctomycetota</taxon>
        <taxon>Planctomycetia</taxon>
        <taxon>Planctomycetales</taxon>
        <taxon>Planctomycetaceae</taxon>
        <taxon>Caulifigura</taxon>
    </lineage>
</organism>
<name>A0A517SMY9_9PLAN</name>
<dbReference type="InterPro" id="IPR052155">
    <property type="entry name" value="Biofilm_reg_signaling"/>
</dbReference>
<dbReference type="EMBL" id="CP036271">
    <property type="protein sequence ID" value="QDT57466.1"/>
    <property type="molecule type" value="Genomic_DNA"/>
</dbReference>
<dbReference type="SUPFAM" id="SSF55073">
    <property type="entry name" value="Nucleotide cyclase"/>
    <property type="match status" value="1"/>
</dbReference>
<accession>A0A517SMY9</accession>
<evidence type="ECO:0000313" key="5">
    <source>
        <dbReference type="Proteomes" id="UP000315700"/>
    </source>
</evidence>
<dbReference type="InterPro" id="IPR035919">
    <property type="entry name" value="EAL_sf"/>
</dbReference>
<dbReference type="Gene3D" id="3.30.450.20">
    <property type="entry name" value="PAS domain"/>
    <property type="match status" value="1"/>
</dbReference>